<dbReference type="InterPro" id="IPR014222">
    <property type="entry name" value="Cyt_c_oxidase_su2"/>
</dbReference>
<evidence type="ECO:0000313" key="19">
    <source>
        <dbReference type="EMBL" id="MFC0081305.1"/>
    </source>
</evidence>
<dbReference type="PRINTS" id="PR01166">
    <property type="entry name" value="CYCOXIDASEII"/>
</dbReference>
<organism evidence="19 20">
    <name type="scientific">Aciditerrimonas ferrireducens</name>
    <dbReference type="NCBI Taxonomy" id="667306"/>
    <lineage>
        <taxon>Bacteria</taxon>
        <taxon>Bacillati</taxon>
        <taxon>Actinomycetota</taxon>
        <taxon>Acidimicrobiia</taxon>
        <taxon>Acidimicrobiales</taxon>
        <taxon>Acidimicrobiaceae</taxon>
        <taxon>Aciditerrimonas</taxon>
    </lineage>
</organism>
<dbReference type="EC" id="7.1.1.9" evidence="3"/>
<feature type="transmembrane region" description="Helical" evidence="17">
    <location>
        <begin position="126"/>
        <end position="145"/>
    </location>
</feature>
<dbReference type="PANTHER" id="PTHR22888">
    <property type="entry name" value="CYTOCHROME C OXIDASE, SUBUNIT II"/>
    <property type="match status" value="1"/>
</dbReference>
<dbReference type="InterPro" id="IPR001505">
    <property type="entry name" value="Copper_CuA"/>
</dbReference>
<evidence type="ECO:0000256" key="15">
    <source>
        <dbReference type="ARBA" id="ARBA00047816"/>
    </source>
</evidence>
<dbReference type="SUPFAM" id="SSF49503">
    <property type="entry name" value="Cupredoxins"/>
    <property type="match status" value="1"/>
</dbReference>
<comment type="catalytic activity">
    <reaction evidence="15">
        <text>4 Fe(II)-[cytochrome c] + O2 + 8 H(+)(in) = 4 Fe(III)-[cytochrome c] + 2 H2O + 4 H(+)(out)</text>
        <dbReference type="Rhea" id="RHEA:11436"/>
        <dbReference type="Rhea" id="RHEA-COMP:10350"/>
        <dbReference type="Rhea" id="RHEA-COMP:14399"/>
        <dbReference type="ChEBI" id="CHEBI:15377"/>
        <dbReference type="ChEBI" id="CHEBI:15378"/>
        <dbReference type="ChEBI" id="CHEBI:15379"/>
        <dbReference type="ChEBI" id="CHEBI:29033"/>
        <dbReference type="ChEBI" id="CHEBI:29034"/>
        <dbReference type="EC" id="7.1.1.9"/>
    </reaction>
</comment>
<evidence type="ECO:0000256" key="6">
    <source>
        <dbReference type="ARBA" id="ARBA00022692"/>
    </source>
</evidence>
<feature type="transmembrane region" description="Helical" evidence="17">
    <location>
        <begin position="86"/>
        <end position="105"/>
    </location>
</feature>
<comment type="subcellular location">
    <subcellularLocation>
        <location evidence="1">Membrane</location>
        <topology evidence="1">Multi-pass membrane protein</topology>
    </subcellularLocation>
</comment>
<dbReference type="EMBL" id="JBHLYQ010000025">
    <property type="protein sequence ID" value="MFC0081305.1"/>
    <property type="molecule type" value="Genomic_DNA"/>
</dbReference>
<keyword evidence="12 17" id="KW-0472">Membrane</keyword>
<evidence type="ECO:0000256" key="10">
    <source>
        <dbReference type="ARBA" id="ARBA00022989"/>
    </source>
</evidence>
<feature type="transmembrane region" description="Helical" evidence="17">
    <location>
        <begin position="44"/>
        <end position="66"/>
    </location>
</feature>
<dbReference type="Pfam" id="PF00116">
    <property type="entry name" value="COX2"/>
    <property type="match status" value="1"/>
</dbReference>
<dbReference type="Gene3D" id="1.10.287.90">
    <property type="match status" value="1"/>
</dbReference>
<feature type="domain" description="Cytochrome oxidase subunit II copper A binding" evidence="18">
    <location>
        <begin position="156"/>
        <end position="297"/>
    </location>
</feature>
<keyword evidence="7" id="KW-0479">Metal-binding</keyword>
<keyword evidence="10 17" id="KW-1133">Transmembrane helix</keyword>
<accession>A0ABV6C0U8</accession>
<keyword evidence="6 17" id="KW-0812">Transmembrane</keyword>
<evidence type="ECO:0000256" key="16">
    <source>
        <dbReference type="SAM" id="MobiDB-lite"/>
    </source>
</evidence>
<dbReference type="PROSITE" id="PS50857">
    <property type="entry name" value="COX2_CUA"/>
    <property type="match status" value="1"/>
</dbReference>
<keyword evidence="9" id="KW-0249">Electron transport</keyword>
<dbReference type="PROSITE" id="PS00078">
    <property type="entry name" value="COX2"/>
    <property type="match status" value="1"/>
</dbReference>
<dbReference type="InterPro" id="IPR002429">
    <property type="entry name" value="CcO_II-like_C"/>
</dbReference>
<evidence type="ECO:0000256" key="4">
    <source>
        <dbReference type="ARBA" id="ARBA00022448"/>
    </source>
</evidence>
<dbReference type="NCBIfam" id="TIGR02866">
    <property type="entry name" value="CoxB"/>
    <property type="match status" value="1"/>
</dbReference>
<evidence type="ECO:0000256" key="12">
    <source>
        <dbReference type="ARBA" id="ARBA00023136"/>
    </source>
</evidence>
<sequence length="334" mass="36265">MSASPLSPTPPGDQPAGVAPDTEAESSTAASAVPDPRRRWRRRLAGVGGLVLLGILLGGCKLPTFYGYRGVTSQSHDESLLYEGTVIAAIVVGVITGSLIIWSALRYRRKSDTIPRQFQYHIPLEIFYTVVPIVIVLALFGFTVYTENKIDNVVPNPALNIRVTAFQWGWRYDYTNYHVFVEGVRTEDPDPVGLDGKTCVQSAPTPNDCLGPGLVMPVGETVRITLLSNDVVHGFYVPQFNFSRYALPGVVNRFDFNVQKPGIYRAQCTQLCGLYHAEMFFHVVALPRAQFLAWVHGSQPQPIADAGPIPTAAQSAKAVVPPPPAATTKSSAAS</sequence>
<evidence type="ECO:0000259" key="18">
    <source>
        <dbReference type="PROSITE" id="PS50857"/>
    </source>
</evidence>
<evidence type="ECO:0000256" key="2">
    <source>
        <dbReference type="ARBA" id="ARBA00007866"/>
    </source>
</evidence>
<evidence type="ECO:0000256" key="3">
    <source>
        <dbReference type="ARBA" id="ARBA00012949"/>
    </source>
</evidence>
<evidence type="ECO:0000256" key="14">
    <source>
        <dbReference type="ARBA" id="ARBA00031399"/>
    </source>
</evidence>
<evidence type="ECO:0000256" key="13">
    <source>
        <dbReference type="ARBA" id="ARBA00024688"/>
    </source>
</evidence>
<protein>
    <recommendedName>
        <fullName evidence="3">cytochrome-c oxidase</fullName>
        <ecNumber evidence="3">7.1.1.9</ecNumber>
    </recommendedName>
    <alternativeName>
        <fullName evidence="14">Cytochrome aa3 subunit 2</fullName>
    </alternativeName>
</protein>
<comment type="similarity">
    <text evidence="2">Belongs to the cytochrome c oxidase subunit 2 family.</text>
</comment>
<dbReference type="SUPFAM" id="SSF81464">
    <property type="entry name" value="Cytochrome c oxidase subunit II-like, transmembrane region"/>
    <property type="match status" value="1"/>
</dbReference>
<dbReference type="InterPro" id="IPR008972">
    <property type="entry name" value="Cupredoxin"/>
</dbReference>
<evidence type="ECO:0000256" key="11">
    <source>
        <dbReference type="ARBA" id="ARBA00023008"/>
    </source>
</evidence>
<keyword evidence="5" id="KW-0679">Respiratory chain</keyword>
<comment type="caution">
    <text evidence="19">The sequence shown here is derived from an EMBL/GenBank/DDBJ whole genome shotgun (WGS) entry which is preliminary data.</text>
</comment>
<dbReference type="PANTHER" id="PTHR22888:SF9">
    <property type="entry name" value="CYTOCHROME C OXIDASE SUBUNIT 2"/>
    <property type="match status" value="1"/>
</dbReference>
<evidence type="ECO:0000256" key="17">
    <source>
        <dbReference type="SAM" id="Phobius"/>
    </source>
</evidence>
<evidence type="ECO:0000256" key="5">
    <source>
        <dbReference type="ARBA" id="ARBA00022660"/>
    </source>
</evidence>
<evidence type="ECO:0000256" key="8">
    <source>
        <dbReference type="ARBA" id="ARBA00022967"/>
    </source>
</evidence>
<feature type="region of interest" description="Disordered" evidence="16">
    <location>
        <begin position="1"/>
        <end position="35"/>
    </location>
</feature>
<dbReference type="Proteomes" id="UP001589788">
    <property type="component" value="Unassembled WGS sequence"/>
</dbReference>
<dbReference type="Gene3D" id="2.60.40.420">
    <property type="entry name" value="Cupredoxins - blue copper proteins"/>
    <property type="match status" value="1"/>
</dbReference>
<dbReference type="RefSeq" id="WP_377788413.1">
    <property type="nucleotide sequence ID" value="NZ_JBHLYQ010000025.1"/>
</dbReference>
<keyword evidence="11" id="KW-0186">Copper</keyword>
<evidence type="ECO:0000256" key="1">
    <source>
        <dbReference type="ARBA" id="ARBA00004141"/>
    </source>
</evidence>
<evidence type="ECO:0000313" key="20">
    <source>
        <dbReference type="Proteomes" id="UP001589788"/>
    </source>
</evidence>
<keyword evidence="20" id="KW-1185">Reference proteome</keyword>
<name>A0ABV6C0U8_9ACTN</name>
<evidence type="ECO:0000256" key="7">
    <source>
        <dbReference type="ARBA" id="ARBA00022723"/>
    </source>
</evidence>
<keyword evidence="4" id="KW-0813">Transport</keyword>
<reference evidence="19 20" key="1">
    <citation type="submission" date="2024-09" db="EMBL/GenBank/DDBJ databases">
        <authorList>
            <person name="Sun Q."/>
            <person name="Mori K."/>
        </authorList>
    </citation>
    <scope>NUCLEOTIDE SEQUENCE [LARGE SCALE GENOMIC DNA]</scope>
    <source>
        <strain evidence="19 20">JCM 15389</strain>
    </source>
</reference>
<comment type="function">
    <text evidence="13">Subunits I and II form the functional core of the enzyme complex. Electrons originating in cytochrome c are transferred via heme a and Cu(A) to the binuclear center formed by heme a3 and Cu(B).</text>
</comment>
<dbReference type="InterPro" id="IPR045187">
    <property type="entry name" value="CcO_II"/>
</dbReference>
<proteinExistence type="inferred from homology"/>
<gene>
    <name evidence="19" type="primary">coxB</name>
    <name evidence="19" type="ORF">ACFFRE_03910</name>
</gene>
<dbReference type="InterPro" id="IPR036257">
    <property type="entry name" value="Cyt_c_oxidase_su2_TM_sf"/>
</dbReference>
<evidence type="ECO:0000256" key="9">
    <source>
        <dbReference type="ARBA" id="ARBA00022982"/>
    </source>
</evidence>
<keyword evidence="8" id="KW-1278">Translocase</keyword>